<gene>
    <name evidence="1" type="ORF">BBK82_35520</name>
</gene>
<dbReference type="EMBL" id="CP016793">
    <property type="protein sequence ID" value="ANZ40529.1"/>
    <property type="molecule type" value="Genomic_DNA"/>
</dbReference>
<evidence type="ECO:0008006" key="3">
    <source>
        <dbReference type="Google" id="ProtNLM"/>
    </source>
</evidence>
<keyword evidence="2" id="KW-1185">Reference proteome</keyword>
<dbReference type="STRING" id="1586287.BBK82_35520"/>
<dbReference type="Proteomes" id="UP000093053">
    <property type="component" value="Chromosome"/>
</dbReference>
<evidence type="ECO:0000313" key="1">
    <source>
        <dbReference type="EMBL" id="ANZ40529.1"/>
    </source>
</evidence>
<dbReference type="PANTHER" id="PTHR36932">
    <property type="entry name" value="CAPSULAR POLYSACCHARIDE BIOSYNTHESIS PROTEIN"/>
    <property type="match status" value="1"/>
</dbReference>
<dbReference type="InterPro" id="IPR042099">
    <property type="entry name" value="ANL_N_sf"/>
</dbReference>
<organism evidence="1 2">
    <name type="scientific">Lentzea guizhouensis</name>
    <dbReference type="NCBI Taxonomy" id="1586287"/>
    <lineage>
        <taxon>Bacteria</taxon>
        <taxon>Bacillati</taxon>
        <taxon>Actinomycetota</taxon>
        <taxon>Actinomycetes</taxon>
        <taxon>Pseudonocardiales</taxon>
        <taxon>Pseudonocardiaceae</taxon>
        <taxon>Lentzea</taxon>
    </lineage>
</organism>
<sequence>MAHAYENTGLAGRKLDEAGVRPGDVRHPDDLRLVPVTSRAEYRQAFPAGVLVRGATLSDPMVVRSRSSGTAHERLISADYSYTLAERRFGALDVNPPLLRVLADPATRHSVRYAAPNCSDVECSLPTTKFEDRVLPNGMLVLPSAHDVYATPDTMLRAAREEIDRWEPDYLSCDATRLAHLVRWCQDDGALPGRALILTYNFAPAFAVAHLRDRMPATMLLANSVTMSECGWIAATCEHGTTHLNVAELWLELLDADRHPVGQGAVGELVVTTLGEPLAPRVRYLTGDLYRLLGGCPCGHPHPAVRFEGRWRDAPVCADGTRMTTVAVDDLVGAPEHLVSYRFHQHAPERAELRYMSDRGAVPRWEEELVERLAERLGPRCRVEVGVAPYLPSERSGKFLTCTTAIS</sequence>
<dbReference type="KEGG" id="led:BBK82_35520"/>
<dbReference type="SUPFAM" id="SSF56801">
    <property type="entry name" value="Acetyl-CoA synthetase-like"/>
    <property type="match status" value="1"/>
</dbReference>
<protein>
    <recommendedName>
        <fullName evidence="3">AMP-dependent synthetase/ligase domain-containing protein</fullName>
    </recommendedName>
</protein>
<dbReference type="Gene3D" id="3.40.50.12780">
    <property type="entry name" value="N-terminal domain of ligase-like"/>
    <property type="match status" value="1"/>
</dbReference>
<accession>A0A1B2HS31</accession>
<dbReference type="AlphaFoldDB" id="A0A1B2HS31"/>
<dbReference type="InterPro" id="IPR053158">
    <property type="entry name" value="CapK_Type1_Caps_Biosynth"/>
</dbReference>
<evidence type="ECO:0000313" key="2">
    <source>
        <dbReference type="Proteomes" id="UP000093053"/>
    </source>
</evidence>
<reference evidence="1 2" key="1">
    <citation type="submission" date="2016-07" db="EMBL/GenBank/DDBJ databases">
        <title>Complete genome sequence of the Lentzea guizhouensis DHS C013.</title>
        <authorList>
            <person name="Cao C."/>
        </authorList>
    </citation>
    <scope>NUCLEOTIDE SEQUENCE [LARGE SCALE GENOMIC DNA]</scope>
    <source>
        <strain evidence="1 2">DHS C013</strain>
    </source>
</reference>
<dbReference type="PANTHER" id="PTHR36932:SF1">
    <property type="entry name" value="CAPSULAR POLYSACCHARIDE BIOSYNTHESIS PROTEIN"/>
    <property type="match status" value="1"/>
</dbReference>
<name>A0A1B2HS31_9PSEU</name>
<proteinExistence type="predicted"/>